<organism evidence="14 15">
    <name type="scientific">Bifidobacterium colobi</name>
    <dbReference type="NCBI Taxonomy" id="2809026"/>
    <lineage>
        <taxon>Bacteria</taxon>
        <taxon>Bacillati</taxon>
        <taxon>Actinomycetota</taxon>
        <taxon>Actinomycetes</taxon>
        <taxon>Bifidobacteriales</taxon>
        <taxon>Bifidobacteriaceae</taxon>
        <taxon>Bifidobacterium</taxon>
    </lineage>
</organism>
<evidence type="ECO:0000256" key="12">
    <source>
        <dbReference type="ARBA" id="ARBA00047483"/>
    </source>
</evidence>
<evidence type="ECO:0000256" key="7">
    <source>
        <dbReference type="ARBA" id="ARBA00022984"/>
    </source>
</evidence>
<evidence type="ECO:0000256" key="2">
    <source>
        <dbReference type="ARBA" id="ARBA00012466"/>
    </source>
</evidence>
<evidence type="ECO:0000313" key="15">
    <source>
        <dbReference type="Proteomes" id="UP000711736"/>
    </source>
</evidence>
<evidence type="ECO:0000256" key="4">
    <source>
        <dbReference type="ARBA" id="ARBA00022490"/>
    </source>
</evidence>
<comment type="catalytic activity">
    <reaction evidence="12">
        <text>beta-D-GlcNAc-(1-&gt;4)-Mur2Ac(oyl-L-Ala-D-isoglutaminyl-L-Lys-(N(6)-Gly)-D-Ala-D-Ala)-di-trans,octa-cis-undecaprenyl diphosphate + 2 glycyl-tRNA(Gly) = MurNAc-L-Ala-D-isoglutaminyl-L-Lys-(N(6)-tri-Gly)-D-Ala-D-Ala-diphospho-di-trans,octa-cis-undecaprenyl-GlcNAc + 2 tRNA(Gly) + 2 H(+)</text>
        <dbReference type="Rhea" id="RHEA:30439"/>
        <dbReference type="Rhea" id="RHEA-COMP:9664"/>
        <dbReference type="Rhea" id="RHEA-COMP:9683"/>
        <dbReference type="ChEBI" id="CHEBI:15378"/>
        <dbReference type="ChEBI" id="CHEBI:62234"/>
        <dbReference type="ChEBI" id="CHEBI:62235"/>
        <dbReference type="ChEBI" id="CHEBI:78442"/>
        <dbReference type="ChEBI" id="CHEBI:78522"/>
        <dbReference type="EC" id="2.3.2.17"/>
    </reaction>
</comment>
<keyword evidence="9" id="KW-0961">Cell wall biogenesis/degradation</keyword>
<dbReference type="InterPro" id="IPR050644">
    <property type="entry name" value="PG_Glycine_Bridge_Synth"/>
</dbReference>
<dbReference type="PROSITE" id="PS51191">
    <property type="entry name" value="FEMABX"/>
    <property type="match status" value="1"/>
</dbReference>
<gene>
    <name evidence="14" type="ORF">JS530_02695</name>
</gene>
<evidence type="ECO:0000256" key="6">
    <source>
        <dbReference type="ARBA" id="ARBA00022960"/>
    </source>
</evidence>
<protein>
    <recommendedName>
        <fullName evidence="3">Aminoacyltransferase FemA</fullName>
        <ecNumber evidence="2">2.3.2.17</ecNumber>
    </recommendedName>
    <alternativeName>
        <fullName evidence="11">Factor essential for expression of methicillin resistance A</fullName>
    </alternativeName>
    <alternativeName>
        <fullName evidence="10">N-acetylmuramoyl-L-alanyl-D-glutamyl-L-lysyl-(N6-glycyl)-D-alanyl-D-alanine-diphosphoundecaprenyl-N-acetylglucosamine:glycine glycyltransferase</fullName>
    </alternativeName>
</protein>
<dbReference type="InterPro" id="IPR010978">
    <property type="entry name" value="tRNA-bd_arm"/>
</dbReference>
<dbReference type="Pfam" id="PF02388">
    <property type="entry name" value="FemAB"/>
    <property type="match status" value="1"/>
</dbReference>
<evidence type="ECO:0000313" key="14">
    <source>
        <dbReference type="EMBL" id="MBT1174428.1"/>
    </source>
</evidence>
<dbReference type="SUPFAM" id="SSF46589">
    <property type="entry name" value="tRNA-binding arm"/>
    <property type="match status" value="1"/>
</dbReference>
<keyword evidence="5" id="KW-0808">Transferase</keyword>
<dbReference type="InterPro" id="IPR003447">
    <property type="entry name" value="FEMABX"/>
</dbReference>
<keyword evidence="8" id="KW-0012">Acyltransferase</keyword>
<evidence type="ECO:0000256" key="1">
    <source>
        <dbReference type="ARBA" id="ARBA00009943"/>
    </source>
</evidence>
<comment type="similarity">
    <text evidence="1">Belongs to the FemABX family.</text>
</comment>
<evidence type="ECO:0000256" key="8">
    <source>
        <dbReference type="ARBA" id="ARBA00023315"/>
    </source>
</evidence>
<dbReference type="PANTHER" id="PTHR36174">
    <property type="entry name" value="LIPID II:GLYCINE GLYCYLTRANSFERASE"/>
    <property type="match status" value="1"/>
</dbReference>
<reference evidence="14 15" key="1">
    <citation type="journal article" date="2021" name="Environ. Microbiol.">
        <title>Genetic insights into the dark matter of the mammalian gut microbiota through targeted genome reconstruction.</title>
        <authorList>
            <person name="Lugli G.A."/>
            <person name="Alessandri G."/>
            <person name="Milani C."/>
            <person name="Viappiani A."/>
            <person name="Fontana F."/>
            <person name="Tarracchini C."/>
            <person name="Mancabelli L."/>
            <person name="Argentini C."/>
            <person name="Ruiz L."/>
            <person name="Margolles A."/>
            <person name="van Sinderen D."/>
            <person name="Turroni F."/>
            <person name="Ventura M."/>
        </authorList>
    </citation>
    <scope>NUCLEOTIDE SEQUENCE [LARGE SCALE GENOMIC DNA]</scope>
    <source>
        <strain evidence="14 15">LC6</strain>
    </source>
</reference>
<feature type="region of interest" description="Disordered" evidence="13">
    <location>
        <begin position="113"/>
        <end position="133"/>
    </location>
</feature>
<proteinExistence type="inferred from homology"/>
<keyword evidence="4" id="KW-0963">Cytoplasm</keyword>
<dbReference type="Gene3D" id="1.20.58.90">
    <property type="match status" value="1"/>
</dbReference>
<dbReference type="SUPFAM" id="SSF55729">
    <property type="entry name" value="Acyl-CoA N-acyltransferases (Nat)"/>
    <property type="match status" value="2"/>
</dbReference>
<accession>A0ABS5UUK1</accession>
<evidence type="ECO:0000256" key="3">
    <source>
        <dbReference type="ARBA" id="ARBA00016236"/>
    </source>
</evidence>
<dbReference type="EC" id="2.3.2.17" evidence="2"/>
<dbReference type="Gene3D" id="3.40.630.30">
    <property type="match status" value="2"/>
</dbReference>
<evidence type="ECO:0000256" key="10">
    <source>
        <dbReference type="ARBA" id="ARBA00030706"/>
    </source>
</evidence>
<comment type="caution">
    <text evidence="14">The sequence shown here is derived from an EMBL/GenBank/DDBJ whole genome shotgun (WGS) entry which is preliminary data.</text>
</comment>
<name>A0ABS5UUK1_9BIFI</name>
<evidence type="ECO:0000256" key="5">
    <source>
        <dbReference type="ARBA" id="ARBA00022679"/>
    </source>
</evidence>
<dbReference type="Proteomes" id="UP000711736">
    <property type="component" value="Unassembled WGS sequence"/>
</dbReference>
<keyword evidence="15" id="KW-1185">Reference proteome</keyword>
<sequence length="424" mass="48388">MRDFALVKLNDDEFDEFSAHHPQGNFQQTSQMGHLRAKQGTEVEYLAVKENGAVVAATLFEIHRSRLSTYACIHDGPLVDFHDDELLSFLMNQLKQHAKAKGAAQLEITPESPYQLHDSDGNDLPSDVPGSAPDDQTVASLKSLGFIHTGFVIGYTDVPRWRYIKDLSEFKDEKSLLESYAKNTRRNVKIARNSAVSVTKLTRDQLNIFHDICELSCERQGFENRPLSHFEDIFDEFGDTADFLVASIDMKEYLATWQAKRDRFAQDIEKLNKSLETSKYPETVRKKIATAQSTYDAAVKRVEKAREYIEADGETVPVAAGLFIWHERECVYLFSGSDEKYAKFYAPTAIQHYVMAECLRRGVQRYNFYGIDGIFDDPTVPSHGVLEFKQGFNGYVEELLGEFILPVRPLMYRLKQLAHRVLGR</sequence>
<evidence type="ECO:0000256" key="13">
    <source>
        <dbReference type="SAM" id="MobiDB-lite"/>
    </source>
</evidence>
<dbReference type="InterPro" id="IPR016181">
    <property type="entry name" value="Acyl_CoA_acyltransferase"/>
</dbReference>
<keyword evidence="7" id="KW-0573">Peptidoglycan synthesis</keyword>
<dbReference type="RefSeq" id="WP_214375692.1">
    <property type="nucleotide sequence ID" value="NZ_JAFEJU010000002.1"/>
</dbReference>
<evidence type="ECO:0000256" key="11">
    <source>
        <dbReference type="ARBA" id="ARBA00032233"/>
    </source>
</evidence>
<dbReference type="PANTHER" id="PTHR36174:SF2">
    <property type="entry name" value="AMINOACYLTRANSFERASE FEMA"/>
    <property type="match status" value="1"/>
</dbReference>
<evidence type="ECO:0000256" key="9">
    <source>
        <dbReference type="ARBA" id="ARBA00023316"/>
    </source>
</evidence>
<dbReference type="EMBL" id="JAFEJU010000002">
    <property type="protein sequence ID" value="MBT1174428.1"/>
    <property type="molecule type" value="Genomic_DNA"/>
</dbReference>
<keyword evidence="6" id="KW-0133">Cell shape</keyword>